<dbReference type="EMBL" id="CAJOBC010100386">
    <property type="protein sequence ID" value="CAF4466938.1"/>
    <property type="molecule type" value="Genomic_DNA"/>
</dbReference>
<accession>A0A816A5M2</accession>
<dbReference type="Proteomes" id="UP000681722">
    <property type="component" value="Unassembled WGS sequence"/>
</dbReference>
<reference evidence="1" key="1">
    <citation type="submission" date="2021-02" db="EMBL/GenBank/DDBJ databases">
        <authorList>
            <person name="Nowell W R."/>
        </authorList>
    </citation>
    <scope>NUCLEOTIDE SEQUENCE</scope>
</reference>
<organism evidence="1 3">
    <name type="scientific">Didymodactylos carnosus</name>
    <dbReference type="NCBI Taxonomy" id="1234261"/>
    <lineage>
        <taxon>Eukaryota</taxon>
        <taxon>Metazoa</taxon>
        <taxon>Spiralia</taxon>
        <taxon>Gnathifera</taxon>
        <taxon>Rotifera</taxon>
        <taxon>Eurotatoria</taxon>
        <taxon>Bdelloidea</taxon>
        <taxon>Philodinida</taxon>
        <taxon>Philodinidae</taxon>
        <taxon>Didymodactylos</taxon>
    </lineage>
</organism>
<comment type="caution">
    <text evidence="1">The sequence shown here is derived from an EMBL/GenBank/DDBJ whole genome shotgun (WGS) entry which is preliminary data.</text>
</comment>
<gene>
    <name evidence="1" type="ORF">GPM918_LOCUS41924</name>
    <name evidence="2" type="ORF">SRO942_LOCUS43063</name>
</gene>
<dbReference type="AlphaFoldDB" id="A0A816A5M2"/>
<evidence type="ECO:0000313" key="1">
    <source>
        <dbReference type="EMBL" id="CAF1593595.1"/>
    </source>
</evidence>
<proteinExistence type="predicted"/>
<feature type="non-terminal residue" evidence="1">
    <location>
        <position position="57"/>
    </location>
</feature>
<evidence type="ECO:0000313" key="2">
    <source>
        <dbReference type="EMBL" id="CAF4466938.1"/>
    </source>
</evidence>
<protein>
    <submittedName>
        <fullName evidence="1">Uncharacterized protein</fullName>
    </submittedName>
</protein>
<evidence type="ECO:0000313" key="3">
    <source>
        <dbReference type="Proteomes" id="UP000663829"/>
    </source>
</evidence>
<keyword evidence="3" id="KW-1185">Reference proteome</keyword>
<dbReference type="Proteomes" id="UP000663829">
    <property type="component" value="Unassembled WGS sequence"/>
</dbReference>
<name>A0A816A5M2_9BILA</name>
<sequence length="57" mass="6779">MSPEYRDQNEPRVSDPNLARKIRFRYMPSKEADPQMSEAIRLQYLLTKVKPTLKLEV</sequence>
<dbReference type="EMBL" id="CAJNOQ010034166">
    <property type="protein sequence ID" value="CAF1593595.1"/>
    <property type="molecule type" value="Genomic_DNA"/>
</dbReference>